<dbReference type="InterPro" id="IPR042095">
    <property type="entry name" value="SUMF_sf"/>
</dbReference>
<evidence type="ECO:0000256" key="2">
    <source>
        <dbReference type="SAM" id="SignalP"/>
    </source>
</evidence>
<dbReference type="Proteomes" id="UP000309215">
    <property type="component" value="Unassembled WGS sequence"/>
</dbReference>
<dbReference type="Pfam" id="PF03781">
    <property type="entry name" value="FGE-sulfatase"/>
    <property type="match status" value="1"/>
</dbReference>
<dbReference type="RefSeq" id="WP_136932038.1">
    <property type="nucleotide sequence ID" value="NZ_SSMQ01000032.1"/>
</dbReference>
<dbReference type="PROSITE" id="PS51257">
    <property type="entry name" value="PROKAR_LIPOPROTEIN"/>
    <property type="match status" value="1"/>
</dbReference>
<dbReference type="EMBL" id="SSMQ01000032">
    <property type="protein sequence ID" value="TKD03058.1"/>
    <property type="molecule type" value="Genomic_DNA"/>
</dbReference>
<dbReference type="PANTHER" id="PTHR23150">
    <property type="entry name" value="SULFATASE MODIFYING FACTOR 1, 2"/>
    <property type="match status" value="1"/>
</dbReference>
<dbReference type="PANTHER" id="PTHR23150:SF19">
    <property type="entry name" value="FORMYLGLYCINE-GENERATING ENZYME"/>
    <property type="match status" value="1"/>
</dbReference>
<feature type="signal peptide" evidence="2">
    <location>
        <begin position="1"/>
        <end position="24"/>
    </location>
</feature>
<feature type="chain" id="PRO_5020846310" evidence="2">
    <location>
        <begin position="25"/>
        <end position="332"/>
    </location>
</feature>
<dbReference type="InterPro" id="IPR051043">
    <property type="entry name" value="Sulfatase_Mod_Factor_Kinase"/>
</dbReference>
<feature type="region of interest" description="Disordered" evidence="1">
    <location>
        <begin position="19"/>
        <end position="49"/>
    </location>
</feature>
<accession>A0A4U1J8A1</accession>
<keyword evidence="2" id="KW-0732">Signal</keyword>
<dbReference type="InterPro" id="IPR016187">
    <property type="entry name" value="CTDL_fold"/>
</dbReference>
<dbReference type="SUPFAM" id="SSF56436">
    <property type="entry name" value="C-type lectin-like"/>
    <property type="match status" value="1"/>
</dbReference>
<feature type="compositionally biased region" description="Pro residues" evidence="1">
    <location>
        <begin position="38"/>
        <end position="49"/>
    </location>
</feature>
<dbReference type="InterPro" id="IPR005532">
    <property type="entry name" value="SUMF_dom"/>
</dbReference>
<name>A0A4U1J8A1_9BACT</name>
<reference evidence="4 5" key="1">
    <citation type="submission" date="2019-04" db="EMBL/GenBank/DDBJ databases">
        <authorList>
            <person name="Li Y."/>
            <person name="Wang J."/>
        </authorList>
    </citation>
    <scope>NUCLEOTIDE SEQUENCE [LARGE SCALE GENOMIC DNA]</scope>
    <source>
        <strain evidence="4 5">DSM 14668</strain>
    </source>
</reference>
<proteinExistence type="predicted"/>
<sequence>MASRLLPSAAALFLGAAACSSPDASPAPSPPASAASLPPAPAPLPSAAPPPEPARCAAVVCTAIERCDEATGACVPHCPAGEVYIPKTGPDGFVMGKGFTLNGGARRLRKGHQPDSDRPHRVVLTRPFCMDATEVTVAAMKTCVDAKACDAPKTLEVWANYPRRPDHPANEVSWDKAKKYCKAQGKDLPTEAQWEWAATGGDGRKWPWGNDEPTCEHADFTIGVLVSPGGDSGCHGGGTSPVRSHLKGDRTWPTGTLHDLAGNVWEWCDDTYAKYGTGPVTDPHVQKPGVLVHVVRGGGWNRSNLGIQTAFRGAAIHTYEVPGLGFRCVRNP</sequence>
<dbReference type="Gene3D" id="3.90.1580.10">
    <property type="entry name" value="paralog of FGE (formylglycine-generating enzyme)"/>
    <property type="match status" value="1"/>
</dbReference>
<dbReference type="AlphaFoldDB" id="A0A4U1J8A1"/>
<comment type="caution">
    <text evidence="4">The sequence shown here is derived from an EMBL/GenBank/DDBJ whole genome shotgun (WGS) entry which is preliminary data.</text>
</comment>
<dbReference type="GO" id="GO:0120147">
    <property type="term" value="F:formylglycine-generating oxidase activity"/>
    <property type="evidence" value="ECO:0007669"/>
    <property type="project" value="TreeGrafter"/>
</dbReference>
<organism evidence="4 5">
    <name type="scientific">Polyangium fumosum</name>
    <dbReference type="NCBI Taxonomy" id="889272"/>
    <lineage>
        <taxon>Bacteria</taxon>
        <taxon>Pseudomonadati</taxon>
        <taxon>Myxococcota</taxon>
        <taxon>Polyangia</taxon>
        <taxon>Polyangiales</taxon>
        <taxon>Polyangiaceae</taxon>
        <taxon>Polyangium</taxon>
    </lineage>
</organism>
<protein>
    <submittedName>
        <fullName evidence="4">Formylglycine-generating enzyme family protein</fullName>
    </submittedName>
</protein>
<evidence type="ECO:0000256" key="1">
    <source>
        <dbReference type="SAM" id="MobiDB-lite"/>
    </source>
</evidence>
<gene>
    <name evidence="4" type="ORF">E8A74_27395</name>
</gene>
<evidence type="ECO:0000259" key="3">
    <source>
        <dbReference type="Pfam" id="PF03781"/>
    </source>
</evidence>
<evidence type="ECO:0000313" key="4">
    <source>
        <dbReference type="EMBL" id="TKD03058.1"/>
    </source>
</evidence>
<dbReference type="OrthoDB" id="9768004at2"/>
<keyword evidence="5" id="KW-1185">Reference proteome</keyword>
<evidence type="ECO:0000313" key="5">
    <source>
        <dbReference type="Proteomes" id="UP000309215"/>
    </source>
</evidence>
<feature type="domain" description="Sulfatase-modifying factor enzyme-like" evidence="3">
    <location>
        <begin position="103"/>
        <end position="330"/>
    </location>
</feature>